<keyword evidence="12" id="KW-1185">Reference proteome</keyword>
<reference evidence="11 12" key="1">
    <citation type="journal article" date="2024" name="Nat. Commun.">
        <title>Phylogenomics reveals the evolutionary origins of lichenization in chlorophyte algae.</title>
        <authorList>
            <person name="Puginier C."/>
            <person name="Libourel C."/>
            <person name="Otte J."/>
            <person name="Skaloud P."/>
            <person name="Haon M."/>
            <person name="Grisel S."/>
            <person name="Petersen M."/>
            <person name="Berrin J.G."/>
            <person name="Delaux P.M."/>
            <person name="Dal Grande F."/>
            <person name="Keller J."/>
        </authorList>
    </citation>
    <scope>NUCLEOTIDE SEQUENCE [LARGE SCALE GENOMIC DNA]</scope>
    <source>
        <strain evidence="11 12">SAG 2145</strain>
    </source>
</reference>
<dbReference type="EC" id="5.4.99.25" evidence="2"/>
<dbReference type="Gene3D" id="3.30.70.3190">
    <property type="match status" value="1"/>
</dbReference>
<comment type="caution">
    <text evidence="11">The sequence shown here is derived from an EMBL/GenBank/DDBJ whole genome shotgun (WGS) entry which is preliminary data.</text>
</comment>
<feature type="region of interest" description="Disordered" evidence="8">
    <location>
        <begin position="355"/>
        <end position="386"/>
    </location>
</feature>
<feature type="compositionally biased region" description="Low complexity" evidence="8">
    <location>
        <begin position="197"/>
        <end position="208"/>
    </location>
</feature>
<feature type="region of interest" description="Disordered" evidence="8">
    <location>
        <begin position="128"/>
        <end position="210"/>
    </location>
</feature>
<dbReference type="GO" id="GO:0031119">
    <property type="term" value="P:tRNA pseudouridine synthesis"/>
    <property type="evidence" value="ECO:0007669"/>
    <property type="project" value="TreeGrafter"/>
</dbReference>
<dbReference type="EMBL" id="JALJOS010000026">
    <property type="protein sequence ID" value="KAK9825025.1"/>
    <property type="molecule type" value="Genomic_DNA"/>
</dbReference>
<evidence type="ECO:0000256" key="8">
    <source>
        <dbReference type="SAM" id="MobiDB-lite"/>
    </source>
</evidence>
<feature type="compositionally biased region" description="Polar residues" evidence="8">
    <location>
        <begin position="376"/>
        <end position="386"/>
    </location>
</feature>
<dbReference type="Gene3D" id="3.30.70.2510">
    <property type="match status" value="1"/>
</dbReference>
<evidence type="ECO:0000256" key="4">
    <source>
        <dbReference type="ARBA" id="ARBA00023235"/>
    </source>
</evidence>
<evidence type="ECO:0000256" key="5">
    <source>
        <dbReference type="ARBA" id="ARBA00075270"/>
    </source>
</evidence>
<keyword evidence="4" id="KW-0413">Isomerase</keyword>
<dbReference type="Proteomes" id="UP001438707">
    <property type="component" value="Unassembled WGS sequence"/>
</dbReference>
<accession>A0AAW1QU55</accession>
<evidence type="ECO:0000256" key="2">
    <source>
        <dbReference type="ARBA" id="ARBA00012787"/>
    </source>
</evidence>
<comment type="similarity">
    <text evidence="1">Belongs to the pseudouridine synthase Pus10 family.</text>
</comment>
<dbReference type="InterPro" id="IPR048741">
    <property type="entry name" value="Pus10-like_C"/>
</dbReference>
<organism evidence="11 12">
    <name type="scientific">Apatococcus lobatus</name>
    <dbReference type="NCBI Taxonomy" id="904363"/>
    <lineage>
        <taxon>Eukaryota</taxon>
        <taxon>Viridiplantae</taxon>
        <taxon>Chlorophyta</taxon>
        <taxon>core chlorophytes</taxon>
        <taxon>Trebouxiophyceae</taxon>
        <taxon>Chlorellales</taxon>
        <taxon>Chlorellaceae</taxon>
        <taxon>Apatococcus</taxon>
    </lineage>
</organism>
<proteinExistence type="inferred from homology"/>
<gene>
    <name evidence="11" type="ORF">WJX74_001480</name>
</gene>
<evidence type="ECO:0000256" key="6">
    <source>
        <dbReference type="ARBA" id="ARBA00079393"/>
    </source>
</evidence>
<evidence type="ECO:0000259" key="10">
    <source>
        <dbReference type="Pfam" id="PF21238"/>
    </source>
</evidence>
<feature type="domain" description="Pus10 N-terminal eukaryotes" evidence="9">
    <location>
        <begin position="261"/>
        <end position="422"/>
    </location>
</feature>
<evidence type="ECO:0000313" key="12">
    <source>
        <dbReference type="Proteomes" id="UP001438707"/>
    </source>
</evidence>
<dbReference type="GO" id="GO:0160148">
    <property type="term" value="F:tRNA pseudouridine(55) synthase activity"/>
    <property type="evidence" value="ECO:0007669"/>
    <property type="project" value="UniProtKB-EC"/>
</dbReference>
<evidence type="ECO:0000313" key="11">
    <source>
        <dbReference type="EMBL" id="KAK9825025.1"/>
    </source>
</evidence>
<dbReference type="FunFam" id="3.30.70.3190:FF:000001">
    <property type="entry name" value="tRNA pseudouridine synthase Pus10"/>
    <property type="match status" value="1"/>
</dbReference>
<dbReference type="FunFam" id="3.30.70.2510:FF:000001">
    <property type="entry name" value="tRNA pseudouridine synthase Pus10"/>
    <property type="match status" value="1"/>
</dbReference>
<dbReference type="InterPro" id="IPR020103">
    <property type="entry name" value="PsdUridine_synth_cat_dom_sf"/>
</dbReference>
<evidence type="ECO:0000256" key="3">
    <source>
        <dbReference type="ARBA" id="ARBA00022694"/>
    </source>
</evidence>
<dbReference type="SUPFAM" id="SSF55120">
    <property type="entry name" value="Pseudouridine synthase"/>
    <property type="match status" value="1"/>
</dbReference>
<feature type="domain" description="Pus10-like C-terminal" evidence="10">
    <location>
        <begin position="432"/>
        <end position="666"/>
    </location>
</feature>
<protein>
    <recommendedName>
        <fullName evidence="2">tRNA pseudouridine(55) synthase</fullName>
        <ecNumber evidence="2">5.4.99.25</ecNumber>
    </recommendedName>
    <alternativeName>
        <fullName evidence="7">tRNA pseudouridine 55 synthase</fullName>
    </alternativeName>
    <alternativeName>
        <fullName evidence="5">tRNA pseudouridylate synthase</fullName>
    </alternativeName>
    <alternativeName>
        <fullName evidence="6">tRNA-uridine isomerase</fullName>
    </alternativeName>
</protein>
<dbReference type="Pfam" id="PF21238">
    <property type="entry name" value="Pus10_C"/>
    <property type="match status" value="1"/>
</dbReference>
<dbReference type="InterPro" id="IPR048742">
    <property type="entry name" value="Pus10_N_euk"/>
</dbReference>
<dbReference type="PANTHER" id="PTHR21568">
    <property type="entry name" value="TRNA PSEUDOURIDINE SYNTHASE PUS10"/>
    <property type="match status" value="1"/>
</dbReference>
<dbReference type="PANTHER" id="PTHR21568:SF0">
    <property type="entry name" value="TRNA PSEUDOURIDINE SYNTHASE PUS10"/>
    <property type="match status" value="1"/>
</dbReference>
<dbReference type="InterPro" id="IPR039894">
    <property type="entry name" value="Pus10-like"/>
</dbReference>
<name>A0AAW1QU55_9CHLO</name>
<dbReference type="Pfam" id="PF21237">
    <property type="entry name" value="Pus10_N_euk"/>
    <property type="match status" value="1"/>
</dbReference>
<dbReference type="AlphaFoldDB" id="A0AAW1QU55"/>
<sequence>MAGRYLHALAQTGLPELLPAVLHLLESQVCPRCCLRLVNSRSAYDAAAPTNPELTSAIRQSLAGTAGTTAAAVSPSPTALPVPSVAACSTAAQLQQQGPQTPAAALDTSTQAYPQPAGSLLAELPHAAGEGQARQSIPAEAPAQEGTALSEATVQQQQPGIDGSASTAVENFAGSETGSHQQPQASGSANESRQEPAAAASSMQQQAQKGGEADNPYCSICLGVMQSVEGHVGTAASNTLLKKFSKDDNSPGIWTSLGQCTVDAIAQAIRAEGHECSSIAAEVSLPGSIAAREHSMLQHAASRGHSVLARARTCNLKEAVKLMLFAPLAAALGKRLDQDAEVRVGVLFLHPETAHETESLMGGPPSRLPGKRKRGQTQASRRSQTGRVLTEGIISKAAAASHEDLEEICGYPPALPTQACSMAVRCRRTSCFVAGRYRKLRRDISNSQWMIDGARKGTTSVEEEIANILVPALRADGMKFNSAGREDIDALMLGTGRPFIAEILNARSGMPPLEHFQRLQQQLLEAATGVEVLHLKGASKDICKLLKDGETSKQKSYRVLCELPREVQPTDFEALSSVAELVLAQFTPQRVAHRRALLERERTIHTLAAEGVPDHPRHLLLRLRTQAGTYVKEFCHGDESRTKPSLTSLLSCNLPIKVLELDVTEIHMDFP</sequence>
<dbReference type="GO" id="GO:0003723">
    <property type="term" value="F:RNA binding"/>
    <property type="evidence" value="ECO:0007669"/>
    <property type="project" value="InterPro"/>
</dbReference>
<feature type="compositionally biased region" description="Polar residues" evidence="8">
    <location>
        <begin position="150"/>
        <end position="191"/>
    </location>
</feature>
<evidence type="ECO:0000259" key="9">
    <source>
        <dbReference type="Pfam" id="PF21237"/>
    </source>
</evidence>
<keyword evidence="3" id="KW-0819">tRNA processing</keyword>
<evidence type="ECO:0000256" key="7">
    <source>
        <dbReference type="ARBA" id="ARBA00083669"/>
    </source>
</evidence>
<evidence type="ECO:0000256" key="1">
    <source>
        <dbReference type="ARBA" id="ARBA00009652"/>
    </source>
</evidence>